<dbReference type="PANTHER" id="PTHR42760:SF40">
    <property type="entry name" value="3-OXOACYL-[ACYL-CARRIER-PROTEIN] REDUCTASE, CHLOROPLASTIC"/>
    <property type="match status" value="1"/>
</dbReference>
<dbReference type="EC" id="1.1.1.100" evidence="2"/>
<comment type="caution">
    <text evidence="2">The sequence shown here is derived from an EMBL/GenBank/DDBJ whole genome shotgun (WGS) entry which is preliminary data.</text>
</comment>
<dbReference type="PRINTS" id="PR00081">
    <property type="entry name" value="GDHRDH"/>
</dbReference>
<keyword evidence="2" id="KW-0560">Oxidoreductase</keyword>
<sequence>MTITGRREDVLAEAAALLGARHVAFDASDPAQVTKALTGLPEHVDVLVNNAGGNPAFDRKGDDLESVRAEWLANFEANVLTAVLTTTALTPRLADHARTVTIGSIAARQGSGSYGGAKAALEVWTATICRDLGPRGITANVVAPGLVEGTGFFRGTLTDQRRGTLIANTQTGRAGNLDDVAATVAFLASPEAGHITGQIVHVNGGAYLGR</sequence>
<keyword evidence="3" id="KW-1185">Reference proteome</keyword>
<proteinExistence type="inferred from homology"/>
<dbReference type="GO" id="GO:0030497">
    <property type="term" value="P:fatty acid elongation"/>
    <property type="evidence" value="ECO:0007669"/>
    <property type="project" value="TreeGrafter"/>
</dbReference>
<protein>
    <submittedName>
        <fullName evidence="2">3-oxoacyl-[acyl-carrier protein] reductase</fullName>
        <ecNumber evidence="2">1.1.1.100</ecNumber>
    </submittedName>
</protein>
<dbReference type="GO" id="GO:0004316">
    <property type="term" value="F:3-oxoacyl-[acyl-carrier-protein] reductase (NADPH) activity"/>
    <property type="evidence" value="ECO:0007669"/>
    <property type="project" value="UniProtKB-EC"/>
</dbReference>
<name>A0A853B3Q9_9PSEU</name>
<evidence type="ECO:0000313" key="3">
    <source>
        <dbReference type="Proteomes" id="UP000549616"/>
    </source>
</evidence>
<dbReference type="EMBL" id="JACCFK010000001">
    <property type="protein sequence ID" value="NYI89447.1"/>
    <property type="molecule type" value="Genomic_DNA"/>
</dbReference>
<organism evidence="2 3">
    <name type="scientific">Amycolatopsis endophytica</name>
    <dbReference type="NCBI Taxonomy" id="860233"/>
    <lineage>
        <taxon>Bacteria</taxon>
        <taxon>Bacillati</taxon>
        <taxon>Actinomycetota</taxon>
        <taxon>Actinomycetes</taxon>
        <taxon>Pseudonocardiales</taxon>
        <taxon>Pseudonocardiaceae</taxon>
        <taxon>Amycolatopsis</taxon>
    </lineage>
</organism>
<dbReference type="PANTHER" id="PTHR42760">
    <property type="entry name" value="SHORT-CHAIN DEHYDROGENASES/REDUCTASES FAMILY MEMBER"/>
    <property type="match status" value="1"/>
</dbReference>
<accession>A0A853B3Q9</accession>
<dbReference type="InterPro" id="IPR002347">
    <property type="entry name" value="SDR_fam"/>
</dbReference>
<dbReference type="Gene3D" id="3.40.50.720">
    <property type="entry name" value="NAD(P)-binding Rossmann-like Domain"/>
    <property type="match status" value="1"/>
</dbReference>
<evidence type="ECO:0000313" key="2">
    <source>
        <dbReference type="EMBL" id="NYI89447.1"/>
    </source>
</evidence>
<comment type="similarity">
    <text evidence="1">Belongs to the short-chain dehydrogenases/reductases (SDR) family.</text>
</comment>
<reference evidence="2 3" key="1">
    <citation type="submission" date="2020-07" db="EMBL/GenBank/DDBJ databases">
        <title>Sequencing the genomes of 1000 actinobacteria strains.</title>
        <authorList>
            <person name="Klenk H.-P."/>
        </authorList>
    </citation>
    <scope>NUCLEOTIDE SEQUENCE [LARGE SCALE GENOMIC DNA]</scope>
    <source>
        <strain evidence="2 3">DSM 104006</strain>
    </source>
</reference>
<evidence type="ECO:0000256" key="1">
    <source>
        <dbReference type="ARBA" id="ARBA00006484"/>
    </source>
</evidence>
<dbReference type="CDD" id="cd05233">
    <property type="entry name" value="SDR_c"/>
    <property type="match status" value="1"/>
</dbReference>
<dbReference type="InterPro" id="IPR036291">
    <property type="entry name" value="NAD(P)-bd_dom_sf"/>
</dbReference>
<gene>
    <name evidence="2" type="ORF">HNR02_002770</name>
</gene>
<dbReference type="AlphaFoldDB" id="A0A853B3Q9"/>
<dbReference type="Pfam" id="PF13561">
    <property type="entry name" value="adh_short_C2"/>
    <property type="match status" value="1"/>
</dbReference>
<dbReference type="SUPFAM" id="SSF51735">
    <property type="entry name" value="NAD(P)-binding Rossmann-fold domains"/>
    <property type="match status" value="1"/>
</dbReference>
<dbReference type="RefSeq" id="WP_312861000.1">
    <property type="nucleotide sequence ID" value="NZ_JACCFK010000001.1"/>
</dbReference>
<dbReference type="Proteomes" id="UP000549616">
    <property type="component" value="Unassembled WGS sequence"/>
</dbReference>